<evidence type="ECO:0000256" key="4">
    <source>
        <dbReference type="ARBA" id="ARBA00022737"/>
    </source>
</evidence>
<dbReference type="Proteomes" id="UP000266188">
    <property type="component" value="Unassembled WGS sequence"/>
</dbReference>
<evidence type="ECO:0000256" key="1">
    <source>
        <dbReference type="ARBA" id="ARBA00006734"/>
    </source>
</evidence>
<keyword evidence="6" id="KW-1185">Reference proteome</keyword>
<dbReference type="AlphaFoldDB" id="A0A3A2ZR99"/>
<dbReference type="PANTHER" id="PTHR11129">
    <property type="entry name" value="PROTEIN FARNESYLTRANSFERASE ALPHA SUBUNIT/RAB GERANYLGERANYL TRANSFERASE ALPHA SUBUNIT"/>
    <property type="match status" value="1"/>
</dbReference>
<evidence type="ECO:0000313" key="6">
    <source>
        <dbReference type="Proteomes" id="UP000266188"/>
    </source>
</evidence>
<comment type="similarity">
    <text evidence="1">Belongs to the protein prenyltransferase subunit alpha family.</text>
</comment>
<dbReference type="EMBL" id="MVGC01000045">
    <property type="protein sequence ID" value="RJE25536.1"/>
    <property type="molecule type" value="Genomic_DNA"/>
</dbReference>
<dbReference type="GO" id="GO:0005737">
    <property type="term" value="C:cytoplasm"/>
    <property type="evidence" value="ECO:0007669"/>
    <property type="project" value="TreeGrafter"/>
</dbReference>
<reference evidence="6" key="1">
    <citation type="submission" date="2017-02" db="EMBL/GenBank/DDBJ databases">
        <authorList>
            <person name="Tafer H."/>
            <person name="Lopandic K."/>
        </authorList>
    </citation>
    <scope>NUCLEOTIDE SEQUENCE [LARGE SCALE GENOMIC DNA]</scope>
    <source>
        <strain evidence="6">CBS 366.77</strain>
    </source>
</reference>
<dbReference type="SUPFAM" id="SSF48439">
    <property type="entry name" value="Protein prenylyltransferase"/>
    <property type="match status" value="1"/>
</dbReference>
<organism evidence="5 6">
    <name type="scientific">Aspergillus sclerotialis</name>
    <dbReference type="NCBI Taxonomy" id="2070753"/>
    <lineage>
        <taxon>Eukaryota</taxon>
        <taxon>Fungi</taxon>
        <taxon>Dikarya</taxon>
        <taxon>Ascomycota</taxon>
        <taxon>Pezizomycotina</taxon>
        <taxon>Eurotiomycetes</taxon>
        <taxon>Eurotiomycetidae</taxon>
        <taxon>Eurotiales</taxon>
        <taxon>Aspergillaceae</taxon>
        <taxon>Aspergillus</taxon>
        <taxon>Aspergillus subgen. Polypaecilum</taxon>
    </lineage>
</organism>
<sequence>MSTADHVFHQLSHIFSTRRGRILEFELLPAGVGSLLQDGCSVGISKDALAQCFIIARQVFFDSALKDVNPGSTTVSPDQVVDYNKLSISSQIILLFDCEHLTACNWRKRRLASTIQAHDFSTAGHAEHEDLIQQLEFELTLMTTYLTSPLHRHTKSPTLWQHRLWVMSHILRVQGLEPTGRIMTQSDTADYRTQPARPGIETVRELFIAELDVVQHAGELHPKNYYAFSYIRELHRMLANAVGVDSGFAELARSLVTASLNWCLSHPRDISGWMFLLYLLDAIQDGQVTVESVKTVVQFALDVGWDGEGLWTFVDMAALKFGLVETIQDMLQSHSGTTTMNSAMSRLSIHETAVPGQQWKKWVASVRAYWDAGGL</sequence>
<dbReference type="Gene3D" id="1.25.40.120">
    <property type="entry name" value="Protein prenylyltransferase"/>
    <property type="match status" value="1"/>
</dbReference>
<comment type="caution">
    <text evidence="5">The sequence shown here is derived from an EMBL/GenBank/DDBJ whole genome shotgun (WGS) entry which is preliminary data.</text>
</comment>
<keyword evidence="3" id="KW-0808">Transferase</keyword>
<keyword evidence="2" id="KW-0637">Prenyltransferase</keyword>
<protein>
    <submittedName>
        <fullName evidence="5">Uncharacterized protein</fullName>
    </submittedName>
</protein>
<dbReference type="PANTHER" id="PTHR11129:SF3">
    <property type="entry name" value="PROTEIN PRENYLTRANSFERASE ALPHA SUBUNIT REPEAT-CONTAINING PROTEIN 1"/>
    <property type="match status" value="1"/>
</dbReference>
<evidence type="ECO:0000313" key="5">
    <source>
        <dbReference type="EMBL" id="RJE25536.1"/>
    </source>
</evidence>
<evidence type="ECO:0000256" key="3">
    <source>
        <dbReference type="ARBA" id="ARBA00022679"/>
    </source>
</evidence>
<name>A0A3A2ZR99_9EURO</name>
<dbReference type="OrthoDB" id="5358702at2759"/>
<keyword evidence="4" id="KW-0677">Repeat</keyword>
<dbReference type="GO" id="GO:0008318">
    <property type="term" value="F:protein prenyltransferase activity"/>
    <property type="evidence" value="ECO:0007669"/>
    <property type="project" value="InterPro"/>
</dbReference>
<proteinExistence type="inferred from homology"/>
<dbReference type="Pfam" id="PF01239">
    <property type="entry name" value="PPTA"/>
    <property type="match status" value="1"/>
</dbReference>
<accession>A0A3A2ZR99</accession>
<dbReference type="InterPro" id="IPR002088">
    <property type="entry name" value="Prenyl_trans_a"/>
</dbReference>
<gene>
    <name evidence="5" type="ORF">PHISCL_02148</name>
</gene>
<evidence type="ECO:0000256" key="2">
    <source>
        <dbReference type="ARBA" id="ARBA00022602"/>
    </source>
</evidence>